<keyword evidence="6" id="KW-1185">Reference proteome</keyword>
<dbReference type="InterPro" id="IPR043129">
    <property type="entry name" value="ATPase_NBD"/>
</dbReference>
<dbReference type="Gene3D" id="3.30.420.40">
    <property type="match status" value="2"/>
</dbReference>
<keyword evidence="3" id="KW-0067">ATP-binding</keyword>
<dbReference type="EMBL" id="CAJPWZ010002403">
    <property type="protein sequence ID" value="CAG2237770.1"/>
    <property type="molecule type" value="Genomic_DNA"/>
</dbReference>
<gene>
    <name evidence="5" type="ORF">MEDL_50209</name>
</gene>
<evidence type="ECO:0000256" key="3">
    <source>
        <dbReference type="ARBA" id="ARBA00022840"/>
    </source>
</evidence>
<sequence length="603" mass="67838">MATGGTGNSMATGDTERDMATSGTGSDILMVAAIDFGTTYSGYAYSLKGEYEKDELNIHANQSWNSGGKSLMSLKTPTCILINKENKEFESFGYEAENAYADIVIDNEADNYYFFDRFKMTLYTREDISTNMEIEDVRGNSLPAIDVFAAAIGALTHHMMEHVERQRINLQPNEIKWVLTVPAMWTDKAKEFMRECAEKAGIRKDRLVIALEPEAASIYCQHLPPDKMTGAIEGFSVADEGSKYLVIDIGGGTVDITAHHKVGKDDLQELCSASGGACGGTTVDREFLNLFENIVQERVMETLAKESTASYLDLLREFETVKRTISSTKRQKINFTIPFTDLTAHCLRFLEKEFKNAVEDSEYRNQITLAGDKMRMDKDLMKSLFDASCSNIVKEIKSVLQRVRSTDLKTFLLVGGFSECPIIQDAIKQAFPDVQILIPRHDPGLAVVKGAVLFGHKPDFITSRITRCTYGRRIRPIFDESKHDRNKRVGGDGGDRCRDVFEEFMGKDKKVQIDEVVNVEYHTVMNSQSSVSVAIYYTYEDHADYVDDKGCKKLGEFSVPIPDPTEERRYVDVEFKFGGTFLEVTATERKTGERIQYNYSLVN</sequence>
<dbReference type="Proteomes" id="UP000683360">
    <property type="component" value="Unassembled WGS sequence"/>
</dbReference>
<dbReference type="InterPro" id="IPR013126">
    <property type="entry name" value="Hsp_70_fam"/>
</dbReference>
<dbReference type="SUPFAM" id="SSF53067">
    <property type="entry name" value="Actin-like ATPase domain"/>
    <property type="match status" value="2"/>
</dbReference>
<feature type="region of interest" description="Disordered" evidence="4">
    <location>
        <begin position="1"/>
        <end position="20"/>
    </location>
</feature>
<comment type="similarity">
    <text evidence="1">Belongs to the heat shock protein 70 family.</text>
</comment>
<organism evidence="5 6">
    <name type="scientific">Mytilus edulis</name>
    <name type="common">Blue mussel</name>
    <dbReference type="NCBI Taxonomy" id="6550"/>
    <lineage>
        <taxon>Eukaryota</taxon>
        <taxon>Metazoa</taxon>
        <taxon>Spiralia</taxon>
        <taxon>Lophotrochozoa</taxon>
        <taxon>Mollusca</taxon>
        <taxon>Bivalvia</taxon>
        <taxon>Autobranchia</taxon>
        <taxon>Pteriomorphia</taxon>
        <taxon>Mytilida</taxon>
        <taxon>Mytiloidea</taxon>
        <taxon>Mytilidae</taxon>
        <taxon>Mytilinae</taxon>
        <taxon>Mytilus</taxon>
    </lineage>
</organism>
<dbReference type="PANTHER" id="PTHR14187">
    <property type="entry name" value="ALPHA KINASE/ELONGATION FACTOR 2 KINASE"/>
    <property type="match status" value="1"/>
</dbReference>
<dbReference type="OrthoDB" id="2963168at2759"/>
<keyword evidence="2" id="KW-0547">Nucleotide-binding</keyword>
<accession>A0A8S3U6I9</accession>
<evidence type="ECO:0000313" key="5">
    <source>
        <dbReference type="EMBL" id="CAG2237770.1"/>
    </source>
</evidence>
<proteinExistence type="inferred from homology"/>
<dbReference type="CDD" id="cd10229">
    <property type="entry name" value="ASKHA_NBD_HSP70_HSPA12"/>
    <property type="match status" value="1"/>
</dbReference>
<name>A0A8S3U6I9_MYTED</name>
<reference evidence="5" key="1">
    <citation type="submission" date="2021-03" db="EMBL/GenBank/DDBJ databases">
        <authorList>
            <person name="Bekaert M."/>
        </authorList>
    </citation>
    <scope>NUCLEOTIDE SEQUENCE</scope>
</reference>
<dbReference type="GO" id="GO:0140662">
    <property type="term" value="F:ATP-dependent protein folding chaperone"/>
    <property type="evidence" value="ECO:0007669"/>
    <property type="project" value="InterPro"/>
</dbReference>
<comment type="caution">
    <text evidence="5">The sequence shown here is derived from an EMBL/GenBank/DDBJ whole genome shotgun (WGS) entry which is preliminary data.</text>
</comment>
<evidence type="ECO:0008006" key="7">
    <source>
        <dbReference type="Google" id="ProtNLM"/>
    </source>
</evidence>
<dbReference type="AlphaFoldDB" id="A0A8S3U6I9"/>
<dbReference type="GO" id="GO:0005524">
    <property type="term" value="F:ATP binding"/>
    <property type="evidence" value="ECO:0007669"/>
    <property type="project" value="UniProtKB-KW"/>
</dbReference>
<evidence type="ECO:0000256" key="4">
    <source>
        <dbReference type="SAM" id="MobiDB-lite"/>
    </source>
</evidence>
<dbReference type="Pfam" id="PF00012">
    <property type="entry name" value="HSP70"/>
    <property type="match status" value="1"/>
</dbReference>
<dbReference type="PANTHER" id="PTHR14187:SF5">
    <property type="entry name" value="HEAT SHOCK 70 KDA PROTEIN 12A"/>
    <property type="match status" value="1"/>
</dbReference>
<evidence type="ECO:0000256" key="2">
    <source>
        <dbReference type="ARBA" id="ARBA00022741"/>
    </source>
</evidence>
<evidence type="ECO:0000256" key="1">
    <source>
        <dbReference type="ARBA" id="ARBA00007381"/>
    </source>
</evidence>
<evidence type="ECO:0000313" key="6">
    <source>
        <dbReference type="Proteomes" id="UP000683360"/>
    </source>
</evidence>
<protein>
    <recommendedName>
        <fullName evidence="7">Heat shock 70 kDa protein</fullName>
    </recommendedName>
</protein>